<sequence length="72" mass="8672">MIQNLALLAKWWRFYKDSDSLWVKVVKSKYKLEQSCCWVCSASLVDLFSWWLGIGFKNLEKYMWETTFHATI</sequence>
<evidence type="ECO:0000313" key="1">
    <source>
        <dbReference type="EMBL" id="KAG5527983.1"/>
    </source>
</evidence>
<dbReference type="AlphaFoldDB" id="A0AAV6IKD7"/>
<name>A0AAV6IKD7_9ERIC</name>
<protein>
    <submittedName>
        <fullName evidence="1">Uncharacterized protein</fullName>
    </submittedName>
</protein>
<organism evidence="1 2">
    <name type="scientific">Rhododendron griersonianum</name>
    <dbReference type="NCBI Taxonomy" id="479676"/>
    <lineage>
        <taxon>Eukaryota</taxon>
        <taxon>Viridiplantae</taxon>
        <taxon>Streptophyta</taxon>
        <taxon>Embryophyta</taxon>
        <taxon>Tracheophyta</taxon>
        <taxon>Spermatophyta</taxon>
        <taxon>Magnoliopsida</taxon>
        <taxon>eudicotyledons</taxon>
        <taxon>Gunneridae</taxon>
        <taxon>Pentapetalae</taxon>
        <taxon>asterids</taxon>
        <taxon>Ericales</taxon>
        <taxon>Ericaceae</taxon>
        <taxon>Ericoideae</taxon>
        <taxon>Rhodoreae</taxon>
        <taxon>Rhododendron</taxon>
    </lineage>
</organism>
<comment type="caution">
    <text evidence="1">The sequence shown here is derived from an EMBL/GenBank/DDBJ whole genome shotgun (WGS) entry which is preliminary data.</text>
</comment>
<gene>
    <name evidence="1" type="ORF">RHGRI_028797</name>
</gene>
<dbReference type="Proteomes" id="UP000823749">
    <property type="component" value="Chromosome 10"/>
</dbReference>
<evidence type="ECO:0000313" key="2">
    <source>
        <dbReference type="Proteomes" id="UP000823749"/>
    </source>
</evidence>
<reference evidence="1" key="1">
    <citation type="submission" date="2020-08" db="EMBL/GenBank/DDBJ databases">
        <title>Plant Genome Project.</title>
        <authorList>
            <person name="Zhang R.-G."/>
        </authorList>
    </citation>
    <scope>NUCLEOTIDE SEQUENCE</scope>
    <source>
        <strain evidence="1">WSP0</strain>
        <tissue evidence="1">Leaf</tissue>
    </source>
</reference>
<accession>A0AAV6IKD7</accession>
<keyword evidence="2" id="KW-1185">Reference proteome</keyword>
<dbReference type="EMBL" id="JACTNZ010000010">
    <property type="protein sequence ID" value="KAG5527983.1"/>
    <property type="molecule type" value="Genomic_DNA"/>
</dbReference>
<proteinExistence type="predicted"/>